<protein>
    <recommendedName>
        <fullName evidence="6">Proteasome subunit alpha type</fullName>
    </recommendedName>
</protein>
<evidence type="ECO:0000256" key="6">
    <source>
        <dbReference type="RuleBase" id="RU000551"/>
    </source>
</evidence>
<dbReference type="InterPro" id="IPR029055">
    <property type="entry name" value="Ntn_hydrolases_N"/>
</dbReference>
<evidence type="ECO:0000313" key="8">
    <source>
        <dbReference type="EMBL" id="ALS04400.1"/>
    </source>
</evidence>
<dbReference type="InterPro" id="IPR001353">
    <property type="entry name" value="Proteasome_sua/b"/>
</dbReference>
<comment type="subcellular location">
    <subcellularLocation>
        <location evidence="6">Cytoplasm</location>
    </subcellularLocation>
    <subcellularLocation>
        <location evidence="6">Nucleus</location>
    </subcellularLocation>
</comment>
<dbReference type="GO" id="GO:0005634">
    <property type="term" value="C:nucleus"/>
    <property type="evidence" value="ECO:0007669"/>
    <property type="project" value="UniProtKB-SubCell"/>
</dbReference>
<dbReference type="CDD" id="cd03751">
    <property type="entry name" value="proteasome_alpha_type_3"/>
    <property type="match status" value="1"/>
</dbReference>
<dbReference type="Gene3D" id="3.60.20.10">
    <property type="entry name" value="Glutamine Phosphoribosylpyrophosphate, subunit 1, domain 1"/>
    <property type="match status" value="1"/>
</dbReference>
<reference evidence="8" key="1">
    <citation type="journal article" date="2015" name="Sci. Rep.">
        <title>Spliced leader RNA trans-splicing discovered in copepods.</title>
        <authorList>
            <person name="Yang F."/>
            <person name="Xu D."/>
            <person name="Zhuang Y."/>
            <person name="Yi X."/>
            <person name="Huang Y."/>
            <person name="Chen H."/>
            <person name="Lin S."/>
            <person name="Campbell D.A."/>
            <person name="Sturm N.R."/>
            <person name="Liu G."/>
            <person name="Zhang H."/>
        </authorList>
    </citation>
    <scope>NUCLEOTIDE SEQUENCE</scope>
</reference>
<proteinExistence type="evidence at transcript level"/>
<dbReference type="GO" id="GO:0005737">
    <property type="term" value="C:cytoplasm"/>
    <property type="evidence" value="ECO:0007669"/>
    <property type="project" value="UniProtKB-SubCell"/>
</dbReference>
<dbReference type="PROSITE" id="PS00388">
    <property type="entry name" value="PROTEASOME_ALPHA_1"/>
    <property type="match status" value="1"/>
</dbReference>
<evidence type="ECO:0000256" key="2">
    <source>
        <dbReference type="ARBA" id="ARBA00022490"/>
    </source>
</evidence>
<comment type="function">
    <text evidence="1">The proteasome is a multicatalytic proteinase complex which is characterized by its ability to cleave peptides with Arg, Phe, Tyr, Leu, and Glu adjacent to the leaving group at neutral or slightly basic pH. The proteasome has an ATP-dependent proteolytic activity.</text>
</comment>
<comment type="subunit">
    <text evidence="6">The 20S proteasome core is composed of 28 subunits that are arranged in four stacked rings, resulting in a barrel-shaped structure. The two end rings are each formed by seven alpha subunits, and the two central rings are each formed by seven beta subunits.</text>
</comment>
<comment type="similarity">
    <text evidence="5 6">Belongs to the peptidase T1A family.</text>
</comment>
<dbReference type="SUPFAM" id="SSF56235">
    <property type="entry name" value="N-terminal nucleophile aminohydrolases (Ntn hydrolases)"/>
    <property type="match status" value="1"/>
</dbReference>
<dbReference type="Pfam" id="PF00227">
    <property type="entry name" value="Proteasome"/>
    <property type="match status" value="1"/>
</dbReference>
<dbReference type="InterPro" id="IPR050115">
    <property type="entry name" value="Proteasome_alpha"/>
</dbReference>
<dbReference type="PROSITE" id="PS51475">
    <property type="entry name" value="PROTEASOME_ALPHA_2"/>
    <property type="match status" value="1"/>
</dbReference>
<dbReference type="EMBL" id="KT754566">
    <property type="protein sequence ID" value="ALS04400.1"/>
    <property type="molecule type" value="mRNA"/>
</dbReference>
<dbReference type="InterPro" id="IPR023332">
    <property type="entry name" value="Proteasome_alpha-type"/>
</dbReference>
<dbReference type="GO" id="GO:0019773">
    <property type="term" value="C:proteasome core complex, alpha-subunit complex"/>
    <property type="evidence" value="ECO:0007669"/>
    <property type="project" value="UniProtKB-UniRule"/>
</dbReference>
<organism evidence="8">
    <name type="scientific">Acartia pacifica</name>
    <name type="common">Copepod</name>
    <dbReference type="NCBI Taxonomy" id="335913"/>
    <lineage>
        <taxon>Eukaryota</taxon>
        <taxon>Metazoa</taxon>
        <taxon>Ecdysozoa</taxon>
        <taxon>Arthropoda</taxon>
        <taxon>Crustacea</taxon>
        <taxon>Multicrustacea</taxon>
        <taxon>Hexanauplia</taxon>
        <taxon>Copepoda</taxon>
        <taxon>Calanoida</taxon>
        <taxon>Acartiidae</taxon>
        <taxon>Acartia</taxon>
    </lineage>
</organism>
<evidence type="ECO:0000259" key="7">
    <source>
        <dbReference type="PROSITE" id="PS00388"/>
    </source>
</evidence>
<keyword evidence="2 6" id="KW-0963">Cytoplasm</keyword>
<evidence type="ECO:0000256" key="3">
    <source>
        <dbReference type="ARBA" id="ARBA00022942"/>
    </source>
</evidence>
<dbReference type="PANTHER" id="PTHR11599">
    <property type="entry name" value="PROTEASOME SUBUNIT ALPHA/BETA"/>
    <property type="match status" value="1"/>
</dbReference>
<accession>A0A0U2T728</accession>
<keyword evidence="3 5" id="KW-0647">Proteasome</keyword>
<dbReference type="FunFam" id="3.60.20.10:FF:000007">
    <property type="entry name" value="Proteasome subunit alpha type"/>
    <property type="match status" value="1"/>
</dbReference>
<name>A0A0U2T728_ACAPC</name>
<dbReference type="Pfam" id="PF10584">
    <property type="entry name" value="Proteasome_A_N"/>
    <property type="match status" value="1"/>
</dbReference>
<keyword evidence="4 6" id="KW-0539">Nucleus</keyword>
<dbReference type="SMART" id="SM00948">
    <property type="entry name" value="Proteasome_A_N"/>
    <property type="match status" value="1"/>
</dbReference>
<evidence type="ECO:0000256" key="5">
    <source>
        <dbReference type="PROSITE-ProRule" id="PRU00808"/>
    </source>
</evidence>
<dbReference type="AlphaFoldDB" id="A0A0U2T728"/>
<evidence type="ECO:0000256" key="1">
    <source>
        <dbReference type="ARBA" id="ARBA00002000"/>
    </source>
</evidence>
<evidence type="ECO:0000256" key="4">
    <source>
        <dbReference type="ARBA" id="ARBA00023242"/>
    </source>
</evidence>
<feature type="domain" description="Proteasome alpha-type subunits" evidence="7">
    <location>
        <begin position="8"/>
        <end position="30"/>
    </location>
</feature>
<sequence length="256" mass="28208">MTSIGTGYDLYASQFSPDGRVFQIEYADKAVENSGTAIGIRGKDGVVFAVEKIVTSKLYEKGANRRIFNIDTHVGMATSGVIADSRQIADIASDEAASYRSDYGSPIPLPYLQQRVATYMHAYTLYSSIRPFGSAIMLGSWTKEDGPEMYCMGPNGVGYGYWGYAAGKAKSAAKTELEKLKMADMSCAELIKEASRIIYMVHDEVKDKMFELELSWVGEFTNGVHQRVPESVHSEAERFAKAALEEDSDSDDEDMS</sequence>
<dbReference type="InterPro" id="IPR000426">
    <property type="entry name" value="Proteasome_asu_N"/>
</dbReference>
<dbReference type="GO" id="GO:0006511">
    <property type="term" value="P:ubiquitin-dependent protein catabolic process"/>
    <property type="evidence" value="ECO:0007669"/>
    <property type="project" value="InterPro"/>
</dbReference>